<evidence type="ECO:0000256" key="4">
    <source>
        <dbReference type="ARBA" id="ARBA00023136"/>
    </source>
</evidence>
<dbReference type="AlphaFoldDB" id="A0A0F7IEM4"/>
<organism evidence="7 8">
    <name type="scientific">Geoglobus ahangari</name>
    <dbReference type="NCBI Taxonomy" id="113653"/>
    <lineage>
        <taxon>Archaea</taxon>
        <taxon>Methanobacteriati</taxon>
        <taxon>Methanobacteriota</taxon>
        <taxon>Archaeoglobi</taxon>
        <taxon>Archaeoglobales</taxon>
        <taxon>Archaeoglobaceae</taxon>
        <taxon>Geoglobus</taxon>
    </lineage>
</organism>
<dbReference type="Pfam" id="PF00528">
    <property type="entry name" value="BPD_transp_1"/>
    <property type="match status" value="1"/>
</dbReference>
<feature type="transmembrane region" description="Helical" evidence="5">
    <location>
        <begin position="210"/>
        <end position="232"/>
    </location>
</feature>
<gene>
    <name evidence="7" type="ORF">GAH_00641</name>
</gene>
<keyword evidence="3 5" id="KW-1133">Transmembrane helix</keyword>
<dbReference type="InterPro" id="IPR049783">
    <property type="entry name" value="ABC_perm_TupB-like"/>
</dbReference>
<name>A0A0F7IEM4_9EURY</name>
<dbReference type="EMBL" id="CP011267">
    <property type="protein sequence ID" value="AKG92020.1"/>
    <property type="molecule type" value="Genomic_DNA"/>
</dbReference>
<evidence type="ECO:0000256" key="1">
    <source>
        <dbReference type="ARBA" id="ARBA00004141"/>
    </source>
</evidence>
<keyword evidence="2 5" id="KW-0812">Transmembrane</keyword>
<dbReference type="PANTHER" id="PTHR43632">
    <property type="entry name" value="PERMEASE COMPONENT OF TUNGSTATE ABC TRANSPORTER"/>
    <property type="match status" value="1"/>
</dbReference>
<dbReference type="NCBIfam" id="NF038017">
    <property type="entry name" value="ABC_perm1"/>
    <property type="match status" value="1"/>
</dbReference>
<evidence type="ECO:0000313" key="8">
    <source>
        <dbReference type="Proteomes" id="UP000034723"/>
    </source>
</evidence>
<dbReference type="HOGENOM" id="CLU_016047_14_2_2"/>
<evidence type="ECO:0000256" key="2">
    <source>
        <dbReference type="ARBA" id="ARBA00022692"/>
    </source>
</evidence>
<feature type="transmembrane region" description="Helical" evidence="5">
    <location>
        <begin position="107"/>
        <end position="125"/>
    </location>
</feature>
<dbReference type="GO" id="GO:0055085">
    <property type="term" value="P:transmembrane transport"/>
    <property type="evidence" value="ECO:0007669"/>
    <property type="project" value="InterPro"/>
</dbReference>
<keyword evidence="4 5" id="KW-0472">Membrane</keyword>
<dbReference type="GO" id="GO:0005886">
    <property type="term" value="C:plasma membrane"/>
    <property type="evidence" value="ECO:0007669"/>
    <property type="project" value="UniProtKB-SubCell"/>
</dbReference>
<evidence type="ECO:0000256" key="3">
    <source>
        <dbReference type="ARBA" id="ARBA00022989"/>
    </source>
</evidence>
<dbReference type="OrthoDB" id="94632at2157"/>
<feature type="transmembrane region" description="Helical" evidence="5">
    <location>
        <begin position="67"/>
        <end position="87"/>
    </location>
</feature>
<dbReference type="Proteomes" id="UP000034723">
    <property type="component" value="Chromosome"/>
</dbReference>
<dbReference type="PANTHER" id="PTHR43632:SF1">
    <property type="entry name" value="PERMEASE COMPONENT OF TUNGSTATE ABC TRANSPORTER"/>
    <property type="match status" value="1"/>
</dbReference>
<protein>
    <submittedName>
        <fullName evidence="7">ABC-type tungstate transport system, periplasmic component</fullName>
    </submittedName>
</protein>
<comment type="similarity">
    <text evidence="5">Belongs to the binding-protein-dependent transport system permease family.</text>
</comment>
<sequence length="239" mass="25257">MAWEYIIEGISGAFRLVLSGNAELLDIAFRSVKVSGIAAMLSALIGIPVGVAMGLASFRGKGLLKSIFNAMLGIPTVVMGLILYLFLAPAGPLGMLGLLYTEMGISLGQMLLVLPIVVSFTANAIESVEGEIRDLVMTLGASRVQGMIKVIEEAVSGIALSVIAAFNRAIAELGIALMVGGNIFVRGGELNTRVLTTSIQMYVARGEIEFAIALGTVLLAIVFLVTALSNYLQRRWAHD</sequence>
<dbReference type="CDD" id="cd06261">
    <property type="entry name" value="TM_PBP2"/>
    <property type="match status" value="1"/>
</dbReference>
<dbReference type="KEGG" id="gah:GAH_00641"/>
<dbReference type="InterPro" id="IPR035906">
    <property type="entry name" value="MetI-like_sf"/>
</dbReference>
<dbReference type="PROSITE" id="PS50928">
    <property type="entry name" value="ABC_TM1"/>
    <property type="match status" value="1"/>
</dbReference>
<reference evidence="7 8" key="1">
    <citation type="submission" date="2015-04" db="EMBL/GenBank/DDBJ databases">
        <title>The complete genome sequence of the hyperthermophilic, obligate iron-reducing archaeon Geoglobus ahangari strain 234T.</title>
        <authorList>
            <person name="Manzella M.P."/>
            <person name="Holmes D.E."/>
            <person name="Rocheleau J.M."/>
            <person name="Chung A."/>
            <person name="Reguera G."/>
            <person name="Kashefi K."/>
        </authorList>
    </citation>
    <scope>NUCLEOTIDE SEQUENCE [LARGE SCALE GENOMIC DNA]</scope>
    <source>
        <strain evidence="7 8">234</strain>
    </source>
</reference>
<dbReference type="SUPFAM" id="SSF161098">
    <property type="entry name" value="MetI-like"/>
    <property type="match status" value="1"/>
</dbReference>
<evidence type="ECO:0000256" key="5">
    <source>
        <dbReference type="RuleBase" id="RU363032"/>
    </source>
</evidence>
<proteinExistence type="inferred from homology"/>
<accession>A0A0F7IEM4</accession>
<keyword evidence="8" id="KW-1185">Reference proteome</keyword>
<feature type="transmembrane region" description="Helical" evidence="5">
    <location>
        <begin position="34"/>
        <end position="55"/>
    </location>
</feature>
<evidence type="ECO:0000313" key="7">
    <source>
        <dbReference type="EMBL" id="AKG92020.1"/>
    </source>
</evidence>
<dbReference type="STRING" id="113653.GAH_00641"/>
<dbReference type="RefSeq" id="WP_048094653.1">
    <property type="nucleotide sequence ID" value="NZ_CP011267.1"/>
</dbReference>
<dbReference type="PATRIC" id="fig|113653.22.peg.641"/>
<dbReference type="Gene3D" id="1.10.3720.10">
    <property type="entry name" value="MetI-like"/>
    <property type="match status" value="1"/>
</dbReference>
<feature type="domain" description="ABC transmembrane type-1" evidence="6">
    <location>
        <begin position="28"/>
        <end position="229"/>
    </location>
</feature>
<dbReference type="InterPro" id="IPR000515">
    <property type="entry name" value="MetI-like"/>
</dbReference>
<keyword evidence="5" id="KW-0813">Transport</keyword>
<comment type="subcellular location">
    <subcellularLocation>
        <location evidence="5">Cell membrane</location>
        <topology evidence="5">Multi-pass membrane protein</topology>
    </subcellularLocation>
    <subcellularLocation>
        <location evidence="1">Membrane</location>
        <topology evidence="1">Multi-pass membrane protein</topology>
    </subcellularLocation>
</comment>
<dbReference type="GeneID" id="24803221"/>
<evidence type="ECO:0000259" key="6">
    <source>
        <dbReference type="PROSITE" id="PS50928"/>
    </source>
</evidence>
<dbReference type="InParanoid" id="A0A0F7IEM4"/>